<dbReference type="RefSeq" id="WP_138517497.1">
    <property type="nucleotide sequence ID" value="NZ_CP053084.1"/>
</dbReference>
<proteinExistence type="predicted"/>
<dbReference type="EMBL" id="CP053084">
    <property type="protein sequence ID" value="QJR28811.1"/>
    <property type="molecule type" value="Genomic_DNA"/>
</dbReference>
<evidence type="ECO:0000313" key="3">
    <source>
        <dbReference type="Proteomes" id="UP000501130"/>
    </source>
</evidence>
<gene>
    <name evidence="2" type="ORF">HKT17_03340</name>
</gene>
<keyword evidence="3" id="KW-1185">Reference proteome</keyword>
<protein>
    <submittedName>
        <fullName evidence="2">Flp family type IVb pilin</fullName>
    </submittedName>
</protein>
<reference evidence="2 3" key="1">
    <citation type="submission" date="2020-05" db="EMBL/GenBank/DDBJ databases">
        <title>Compete genome of Limnobacter sp. SAORIC-580.</title>
        <authorList>
            <person name="Song J."/>
            <person name="Cho J.-C."/>
        </authorList>
    </citation>
    <scope>NUCLEOTIDE SEQUENCE [LARGE SCALE GENOMIC DNA]</scope>
    <source>
        <strain evidence="2 3">SAORIC-580</strain>
    </source>
</reference>
<dbReference type="Proteomes" id="UP000501130">
    <property type="component" value="Chromosome"/>
</dbReference>
<name>A0ABX6N341_9BURK</name>
<accession>A0ABX6N341</accession>
<keyword evidence="1" id="KW-1133">Transmembrane helix</keyword>
<keyword evidence="1" id="KW-0472">Membrane</keyword>
<dbReference type="InterPro" id="IPR007047">
    <property type="entry name" value="Flp_Fap"/>
</dbReference>
<feature type="transmembrane region" description="Helical" evidence="1">
    <location>
        <begin position="20"/>
        <end position="41"/>
    </location>
</feature>
<keyword evidence="1" id="KW-0812">Transmembrane</keyword>
<dbReference type="Pfam" id="PF04964">
    <property type="entry name" value="Flp_Fap"/>
    <property type="match status" value="1"/>
</dbReference>
<evidence type="ECO:0000313" key="2">
    <source>
        <dbReference type="EMBL" id="QJR28811.1"/>
    </source>
</evidence>
<organism evidence="2 3">
    <name type="scientific">Limnobacter profundi</name>
    <dbReference type="NCBI Taxonomy" id="2732163"/>
    <lineage>
        <taxon>Bacteria</taxon>
        <taxon>Pseudomonadati</taxon>
        <taxon>Pseudomonadota</taxon>
        <taxon>Betaproteobacteria</taxon>
        <taxon>Burkholderiales</taxon>
        <taxon>Burkholderiaceae</taxon>
        <taxon>Limnobacter</taxon>
    </lineage>
</organism>
<evidence type="ECO:0000256" key="1">
    <source>
        <dbReference type="SAM" id="Phobius"/>
    </source>
</evidence>
<sequence length="61" mass="6179">MSKAANKQLVLKRKEEGASLIEYAVIAALVVALAVAGFATLGDGLDTAFTNIVNSLTGGGE</sequence>